<keyword evidence="3" id="KW-1185">Reference proteome</keyword>
<dbReference type="InterPro" id="IPR008964">
    <property type="entry name" value="Invasin/intimin_cell_adhesion"/>
</dbReference>
<gene>
    <name evidence="2" type="ORF">DYBT9623_04499</name>
</gene>
<name>A0ABM8UW72_9BACT</name>
<evidence type="ECO:0000313" key="3">
    <source>
        <dbReference type="Proteomes" id="UP000679725"/>
    </source>
</evidence>
<feature type="signal peptide" evidence="1">
    <location>
        <begin position="1"/>
        <end position="18"/>
    </location>
</feature>
<reference evidence="2 3" key="1">
    <citation type="submission" date="2021-04" db="EMBL/GenBank/DDBJ databases">
        <authorList>
            <person name="Rodrigo-Torres L."/>
            <person name="Arahal R. D."/>
            <person name="Lucena T."/>
        </authorList>
    </citation>
    <scope>NUCLEOTIDE SEQUENCE [LARGE SCALE GENOMIC DNA]</scope>
    <source>
        <strain evidence="2 3">CECT 9623</strain>
    </source>
</reference>
<dbReference type="RefSeq" id="WP_215235767.1">
    <property type="nucleotide sequence ID" value="NZ_CAJRAU010000007.1"/>
</dbReference>
<dbReference type="Proteomes" id="UP000679725">
    <property type="component" value="Unassembled WGS sequence"/>
</dbReference>
<sequence>MKKRLLLLFFYLTLIAFSCTREVSVQVGGPIVEEGQITGKVILPVNTKADTSGLVVLSGAGSSIPVASQFAIDTTGKVSTTVLNNSKGEVLLLGYNYPGQTNHSISAESTALALLMNTLTLRSLSVFGKLEMIEKIKKDPSYQELAKQISLGLQSGRAVTDTTNTELIKAIASMFKSTTGLRTTATAGYKDPIKITTANTEVMLQNNNVAHTYVAGVYKDNKAVGPMYVIGGRTLFATSLAEAAAGVFGDGYGMPSPAQFTLSGNGEYTIKIRSGKPSEGDETLESRFARNHNVHRFLYGILRDVFPIANDCGSAILESIPVKLKSIMDKRESVLATANSPEVFAALALDITGEALETATDLLKECDAGEDSFKFLRSLGKTFSLLGIATKFMTAANITAHTNDLFQAKASIDSCFQVVGLKLVKCGEQPVYLVDSVSGGNQKGEAGKALPLPLVVKVRTEDGKPAIKAMVSWVVKSGGGKVSLEETETSYDGIAQVTWTPGPGKGVQQVEAHVNKTKGSTTATFKATAFDGNDRKAEIASGNSQTGQYGKELAKPLTIRVLNGEGRPEAGVEVAWKILAGGGDFGNLQRITNVEGLVSANWKLGPSGGQNVEVIVKKKDGTPAAGSPVVFSASGGKEGNLAKLILGNWKLVKEYGMDRPGPYSYTFDGPDHFFWIFKGGGDYEYRTFYDQKWSTGDNIYKIDEEEKVLFFFDPSDKEWWGRRIVTLNENTLLLYEEELDVVLQGVKFDYTTYTEFERISEIPNLRVGSNSTKRITPSAKGKIGGIRSPFQKSIK</sequence>
<feature type="chain" id="PRO_5045979433" description="Big-1 domain-containing protein" evidence="1">
    <location>
        <begin position="19"/>
        <end position="795"/>
    </location>
</feature>
<dbReference type="SUPFAM" id="SSF49373">
    <property type="entry name" value="Invasin/intimin cell-adhesion fragments"/>
    <property type="match status" value="1"/>
</dbReference>
<evidence type="ECO:0000313" key="2">
    <source>
        <dbReference type="EMBL" id="CAG5072966.1"/>
    </source>
</evidence>
<organism evidence="2 3">
    <name type="scientific">Dyadobacter linearis</name>
    <dbReference type="NCBI Taxonomy" id="2823330"/>
    <lineage>
        <taxon>Bacteria</taxon>
        <taxon>Pseudomonadati</taxon>
        <taxon>Bacteroidota</taxon>
        <taxon>Cytophagia</taxon>
        <taxon>Cytophagales</taxon>
        <taxon>Spirosomataceae</taxon>
        <taxon>Dyadobacter</taxon>
    </lineage>
</organism>
<dbReference type="PROSITE" id="PS51257">
    <property type="entry name" value="PROKAR_LIPOPROTEIN"/>
    <property type="match status" value="1"/>
</dbReference>
<dbReference type="Gene3D" id="2.60.40.10">
    <property type="entry name" value="Immunoglobulins"/>
    <property type="match status" value="1"/>
</dbReference>
<evidence type="ECO:0008006" key="4">
    <source>
        <dbReference type="Google" id="ProtNLM"/>
    </source>
</evidence>
<accession>A0ABM8UW72</accession>
<comment type="caution">
    <text evidence="2">The sequence shown here is derived from an EMBL/GenBank/DDBJ whole genome shotgun (WGS) entry which is preliminary data.</text>
</comment>
<dbReference type="InterPro" id="IPR013783">
    <property type="entry name" value="Ig-like_fold"/>
</dbReference>
<dbReference type="EMBL" id="CAJRAU010000007">
    <property type="protein sequence ID" value="CAG5072966.1"/>
    <property type="molecule type" value="Genomic_DNA"/>
</dbReference>
<keyword evidence="1" id="KW-0732">Signal</keyword>
<protein>
    <recommendedName>
        <fullName evidence="4">Big-1 domain-containing protein</fullName>
    </recommendedName>
</protein>
<proteinExistence type="predicted"/>
<evidence type="ECO:0000256" key="1">
    <source>
        <dbReference type="SAM" id="SignalP"/>
    </source>
</evidence>